<comment type="subcellular location">
    <subcellularLocation>
        <location evidence="1 7">Cell inner membrane</location>
        <topology evidence="1 7">Multi-pass membrane protein</topology>
    </subcellularLocation>
</comment>
<feature type="transmembrane region" description="Helical" evidence="7">
    <location>
        <begin position="223"/>
        <end position="242"/>
    </location>
</feature>
<keyword evidence="7" id="KW-0813">Transport</keyword>
<feature type="transmembrane region" description="Helical" evidence="7">
    <location>
        <begin position="283"/>
        <end position="302"/>
    </location>
</feature>
<comment type="caution">
    <text evidence="9">The sequence shown here is derived from an EMBL/GenBank/DDBJ whole genome shotgun (WGS) entry which is preliminary data.</text>
</comment>
<dbReference type="Pfam" id="PF06808">
    <property type="entry name" value="DctM"/>
    <property type="match status" value="1"/>
</dbReference>
<evidence type="ECO:0000256" key="4">
    <source>
        <dbReference type="ARBA" id="ARBA00022692"/>
    </source>
</evidence>
<feature type="domain" description="TRAP C4-dicarboxylate transport system permease DctM subunit" evidence="8">
    <location>
        <begin position="12"/>
        <end position="423"/>
    </location>
</feature>
<feature type="transmembrane region" description="Helical" evidence="7">
    <location>
        <begin position="398"/>
        <end position="420"/>
    </location>
</feature>
<evidence type="ECO:0000256" key="3">
    <source>
        <dbReference type="ARBA" id="ARBA00022519"/>
    </source>
</evidence>
<gene>
    <name evidence="9" type="ORF">M3P21_04510</name>
</gene>
<feature type="transmembrane region" description="Helical" evidence="7">
    <location>
        <begin position="47"/>
        <end position="70"/>
    </location>
</feature>
<evidence type="ECO:0000313" key="9">
    <source>
        <dbReference type="EMBL" id="MCL6282786.1"/>
    </source>
</evidence>
<dbReference type="InterPro" id="IPR010656">
    <property type="entry name" value="DctM"/>
</dbReference>
<keyword evidence="10" id="KW-1185">Reference proteome</keyword>
<dbReference type="NCBIfam" id="TIGR00786">
    <property type="entry name" value="dctM"/>
    <property type="match status" value="1"/>
</dbReference>
<dbReference type="Proteomes" id="UP001203880">
    <property type="component" value="Unassembled WGS sequence"/>
</dbReference>
<feature type="transmembrane region" description="Helical" evidence="7">
    <location>
        <begin position="176"/>
        <end position="196"/>
    </location>
</feature>
<evidence type="ECO:0000259" key="8">
    <source>
        <dbReference type="Pfam" id="PF06808"/>
    </source>
</evidence>
<feature type="transmembrane region" description="Helical" evidence="7">
    <location>
        <begin position="248"/>
        <end position="271"/>
    </location>
</feature>
<evidence type="ECO:0000313" key="10">
    <source>
        <dbReference type="Proteomes" id="UP001203880"/>
    </source>
</evidence>
<feature type="transmembrane region" description="Helical" evidence="7">
    <location>
        <begin position="141"/>
        <end position="164"/>
    </location>
</feature>
<dbReference type="PANTHER" id="PTHR33362:SF5">
    <property type="entry name" value="C4-DICARBOXYLATE TRAP TRANSPORTER LARGE PERMEASE PROTEIN DCTM"/>
    <property type="match status" value="1"/>
</dbReference>
<dbReference type="PANTHER" id="PTHR33362">
    <property type="entry name" value="SIALIC ACID TRAP TRANSPORTER PERMEASE PROTEIN SIAT-RELATED"/>
    <property type="match status" value="1"/>
</dbReference>
<keyword evidence="3 7" id="KW-0997">Cell inner membrane</keyword>
<dbReference type="PIRSF" id="PIRSF006066">
    <property type="entry name" value="HI0050"/>
    <property type="match status" value="1"/>
</dbReference>
<feature type="transmembrane region" description="Helical" evidence="7">
    <location>
        <begin position="6"/>
        <end position="35"/>
    </location>
</feature>
<keyword evidence="6 7" id="KW-0472">Membrane</keyword>
<dbReference type="EMBL" id="JAMFMB010000004">
    <property type="protein sequence ID" value="MCL6282786.1"/>
    <property type="molecule type" value="Genomic_DNA"/>
</dbReference>
<accession>A0ABT0PYZ9</accession>
<protein>
    <recommendedName>
        <fullName evidence="7">TRAP transporter large permease protein</fullName>
    </recommendedName>
</protein>
<sequence length="438" mass="47237">MEDFSIIILFLFVLFLLLGTGVWVGLALMGVAWVGMELFTSRPVGDVMITTIWTASSSWTLTALPLFIWMGEILYRTRLSEDMFKGLAPWMAGLPGGLVHTNIVGCTVFAAVSGSSAATLTTVGKMSIPELRRREYPEPMIIGTLAGAATLGLMIPPSLTLIVYGVTINESISKLFFAGILPGLVLASMFMAYVAISSRVSKKWNPAQEPPMTLGQRIANSRFLLPVICLIMVVIGSMYLGYATATEAAAFGVIGGLVLAASQGSLTWQTFTESLMGATRTSAMIALILAGAAFLSLSMGFTGLPRGLADLIAQWELSKFQLLMVLLVFYIVLGMFLDGISSVVLTMAVVEPMVRQAGIDLIWFGIFIVVVVEMAQITPPIGFNLFVLQGMTNHEMGFIARAAFPMFLIMVVMVFVLILFPEIATWLPENLRQAPGGG</sequence>
<reference evidence="9" key="1">
    <citation type="submission" date="2022-05" db="EMBL/GenBank/DDBJ databases">
        <authorList>
            <person name="Park J.-S."/>
        </authorList>
    </citation>
    <scope>NUCLEOTIDE SEQUENCE</scope>
    <source>
        <strain evidence="9">2012CJ41-6</strain>
    </source>
</reference>
<evidence type="ECO:0000256" key="6">
    <source>
        <dbReference type="ARBA" id="ARBA00023136"/>
    </source>
</evidence>
<proteinExistence type="inferred from homology"/>
<evidence type="ECO:0000256" key="7">
    <source>
        <dbReference type="RuleBase" id="RU369079"/>
    </source>
</evidence>
<keyword evidence="2" id="KW-1003">Cell membrane</keyword>
<comment type="function">
    <text evidence="7">Part of the tripartite ATP-independent periplasmic (TRAP) transport system.</text>
</comment>
<comment type="subunit">
    <text evidence="7">The complex comprises the extracytoplasmic solute receptor protein and the two transmembrane proteins.</text>
</comment>
<feature type="transmembrane region" description="Helical" evidence="7">
    <location>
        <begin position="361"/>
        <end position="378"/>
    </location>
</feature>
<comment type="similarity">
    <text evidence="7">Belongs to the TRAP transporter large permease family.</text>
</comment>
<organism evidence="9 10">
    <name type="scientific">Ruegeria spongiae</name>
    <dbReference type="NCBI Taxonomy" id="2942209"/>
    <lineage>
        <taxon>Bacteria</taxon>
        <taxon>Pseudomonadati</taxon>
        <taxon>Pseudomonadota</taxon>
        <taxon>Alphaproteobacteria</taxon>
        <taxon>Rhodobacterales</taxon>
        <taxon>Roseobacteraceae</taxon>
        <taxon>Ruegeria</taxon>
    </lineage>
</organism>
<dbReference type="InterPro" id="IPR004681">
    <property type="entry name" value="TRAP_DctM"/>
</dbReference>
<name>A0ABT0PYZ9_9RHOB</name>
<dbReference type="RefSeq" id="WP_249707229.1">
    <property type="nucleotide sequence ID" value="NZ_JAMFMB010000004.1"/>
</dbReference>
<evidence type="ECO:0000256" key="1">
    <source>
        <dbReference type="ARBA" id="ARBA00004429"/>
    </source>
</evidence>
<evidence type="ECO:0000256" key="2">
    <source>
        <dbReference type="ARBA" id="ARBA00022475"/>
    </source>
</evidence>
<feature type="transmembrane region" description="Helical" evidence="7">
    <location>
        <begin position="322"/>
        <end position="349"/>
    </location>
</feature>
<feature type="transmembrane region" description="Helical" evidence="7">
    <location>
        <begin position="90"/>
        <end position="120"/>
    </location>
</feature>
<evidence type="ECO:0000256" key="5">
    <source>
        <dbReference type="ARBA" id="ARBA00022989"/>
    </source>
</evidence>
<keyword evidence="4 7" id="KW-0812">Transmembrane</keyword>
<keyword evidence="5 7" id="KW-1133">Transmembrane helix</keyword>